<dbReference type="Gene3D" id="2.40.50.1070">
    <property type="match status" value="1"/>
</dbReference>
<dbReference type="RefSeq" id="WP_007473666.1">
    <property type="nucleotide sequence ID" value="NZ_KQ130621.1"/>
</dbReference>
<sequence>MREVHLEKNQMLTVTIEDLTHDGSGVAKIDGYPLFIKDGLPGEEVRVKVVKVNKKFGFARIEKIEKESPNRVTPPCPVYHKCGGCQLQHLSYEGQLLFKKNQVEQLIRRVGKLETEVLPTIGMAKPFRYRNKSQVPVGYVNGKLGAGFYQKRSHDIIDMETCLIQDEKSDAAIQEAREVFAEFYTEPYNEVTHHGDLRHIMTRVGKSSGELMLVLITRTLDFPNKEAIVEQLKKRVSGVTSIVQNVNPNKTNVILGDKTVTLFGPDTITDSIHGIQFAISARSFYQVNPEQTEILYQKALDAADLTGNETVIDAYCGIGSISLCLAQKAKHVYGVEIVDQAIHDARKNAKLNQIENVTFETGKAEEVIPAWYKKGIRADVLVVDPPRKGCDEKLLATILKMQPKKVVYVSCDPATLARDLRILNEGGYGVSTVQPVDMFPMTTHVENVVALELK</sequence>
<keyword evidence="4 7" id="KW-0949">S-adenosyl-L-methionine</keyword>
<evidence type="ECO:0000256" key="1">
    <source>
        <dbReference type="ARBA" id="ARBA00022485"/>
    </source>
</evidence>
<feature type="binding site" evidence="7">
    <location>
        <position position="336"/>
    </location>
    <ligand>
        <name>S-adenosyl-L-methionine</name>
        <dbReference type="ChEBI" id="CHEBI:59789"/>
    </ligand>
</feature>
<evidence type="ECO:0000256" key="5">
    <source>
        <dbReference type="ARBA" id="ARBA00023004"/>
    </source>
</evidence>
<feature type="domain" description="TRAM" evidence="9">
    <location>
        <begin position="5"/>
        <end position="63"/>
    </location>
</feature>
<evidence type="ECO:0000256" key="4">
    <source>
        <dbReference type="ARBA" id="ARBA00022691"/>
    </source>
</evidence>
<dbReference type="InterPro" id="IPR030391">
    <property type="entry name" value="MeTrfase_TrmA_CS"/>
</dbReference>
<evidence type="ECO:0000259" key="9">
    <source>
        <dbReference type="PROSITE" id="PS50926"/>
    </source>
</evidence>
<dbReference type="InterPro" id="IPR030390">
    <property type="entry name" value="MeTrfase_TrmA_AS"/>
</dbReference>
<dbReference type="GO" id="GO:0051539">
    <property type="term" value="F:4 iron, 4 sulfur cluster binding"/>
    <property type="evidence" value="ECO:0007669"/>
    <property type="project" value="UniProtKB-KW"/>
</dbReference>
<name>A0A0J8J168_9LIST</name>
<keyword evidence="5" id="KW-0408">Iron</keyword>
<evidence type="ECO:0000256" key="2">
    <source>
        <dbReference type="ARBA" id="ARBA00022603"/>
    </source>
</evidence>
<accession>A0A0J8J168</accession>
<evidence type="ECO:0000313" key="11">
    <source>
        <dbReference type="Proteomes" id="UP000052258"/>
    </source>
</evidence>
<comment type="caution">
    <text evidence="10">The sequence shown here is derived from an EMBL/GenBank/DDBJ whole genome shotgun (WGS) entry which is preliminary data.</text>
</comment>
<feature type="binding site" evidence="7">
    <location>
        <position position="315"/>
    </location>
    <ligand>
        <name>S-adenosyl-L-methionine</name>
        <dbReference type="ChEBI" id="CHEBI:59789"/>
    </ligand>
</feature>
<dbReference type="CDD" id="cd02440">
    <property type="entry name" value="AdoMet_MTases"/>
    <property type="match status" value="1"/>
</dbReference>
<dbReference type="FunFam" id="2.40.50.1070:FF:000003">
    <property type="entry name" value="23S rRNA (Uracil-5-)-methyltransferase RumA"/>
    <property type="match status" value="1"/>
</dbReference>
<keyword evidence="1" id="KW-0004">4Fe-4S</keyword>
<dbReference type="EMBL" id="AZHO01000035">
    <property type="protein sequence ID" value="KMT58026.1"/>
    <property type="molecule type" value="Genomic_DNA"/>
</dbReference>
<keyword evidence="2 7" id="KW-0489">Methyltransferase</keyword>
<dbReference type="AlphaFoldDB" id="A0A0J8J168"/>
<feature type="active site" evidence="8">
    <location>
        <position position="411"/>
    </location>
</feature>
<dbReference type="PROSITE" id="PS01231">
    <property type="entry name" value="TRMA_2"/>
    <property type="match status" value="1"/>
</dbReference>
<dbReference type="GO" id="GO:0070041">
    <property type="term" value="F:rRNA (uridine-C5-)-methyltransferase activity"/>
    <property type="evidence" value="ECO:0007669"/>
    <property type="project" value="TreeGrafter"/>
</dbReference>
<feature type="active site" description="Nucleophile" evidence="7">
    <location>
        <position position="411"/>
    </location>
</feature>
<dbReference type="NCBIfam" id="TIGR00479">
    <property type="entry name" value="rumA"/>
    <property type="match status" value="1"/>
</dbReference>
<dbReference type="OrthoDB" id="9804590at2"/>
<dbReference type="Pfam" id="PF01938">
    <property type="entry name" value="TRAM"/>
    <property type="match status" value="1"/>
</dbReference>
<dbReference type="Proteomes" id="UP000052258">
    <property type="component" value="Unassembled WGS sequence"/>
</dbReference>
<dbReference type="InterPro" id="IPR002792">
    <property type="entry name" value="TRAM_dom"/>
</dbReference>
<keyword evidence="1" id="KW-0479">Metal-binding</keyword>
<evidence type="ECO:0000256" key="3">
    <source>
        <dbReference type="ARBA" id="ARBA00022679"/>
    </source>
</evidence>
<dbReference type="SUPFAM" id="SSF50249">
    <property type="entry name" value="Nucleic acid-binding proteins"/>
    <property type="match status" value="1"/>
</dbReference>
<dbReference type="GO" id="GO:0070475">
    <property type="term" value="P:rRNA base methylation"/>
    <property type="evidence" value="ECO:0007669"/>
    <property type="project" value="TreeGrafter"/>
</dbReference>
<comment type="similarity">
    <text evidence="7">Belongs to the class I-like SAM-binding methyltransferase superfamily. RNA M5U methyltransferase family.</text>
</comment>
<reference evidence="10 11" key="1">
    <citation type="journal article" date="2015" name="Genome Biol. Evol.">
        <title>Comparative Genomics of Listeria Sensu Lato: Genus-Wide Differences in Evolutionary Dynamics and the Progressive Gain of Complex, Potentially Pathogenicity-Related Traits through Lateral Gene Transfer.</title>
        <authorList>
            <person name="Chiara M."/>
            <person name="Caruso M."/>
            <person name="D'Erchia A.M."/>
            <person name="Manzari C."/>
            <person name="Fraccalvieri R."/>
            <person name="Goffredo E."/>
            <person name="Latorre L."/>
            <person name="Miccolupo A."/>
            <person name="Padalino I."/>
            <person name="Santagada G."/>
            <person name="Chiocco D."/>
            <person name="Pesole G."/>
            <person name="Horner D.S."/>
            <person name="Parisi A."/>
        </authorList>
    </citation>
    <scope>NUCLEOTIDE SEQUENCE [LARGE SCALE GENOMIC DNA]</scope>
    <source>
        <strain evidence="10 11">1991</strain>
    </source>
</reference>
<protein>
    <submittedName>
        <fullName evidence="10">TrmA/RumA/YefA-family RNA methyltransferase</fullName>
    </submittedName>
</protein>
<evidence type="ECO:0000256" key="8">
    <source>
        <dbReference type="PROSITE-ProRule" id="PRU10015"/>
    </source>
</evidence>
<dbReference type="PROSITE" id="PS01230">
    <property type="entry name" value="TRMA_1"/>
    <property type="match status" value="1"/>
</dbReference>
<organism evidence="10 11">
    <name type="scientific">Listeria fleischmannii 1991</name>
    <dbReference type="NCBI Taxonomy" id="1430899"/>
    <lineage>
        <taxon>Bacteria</taxon>
        <taxon>Bacillati</taxon>
        <taxon>Bacillota</taxon>
        <taxon>Bacilli</taxon>
        <taxon>Bacillales</taxon>
        <taxon>Listeriaceae</taxon>
        <taxon>Listeria</taxon>
    </lineage>
</organism>
<dbReference type="PROSITE" id="PS50926">
    <property type="entry name" value="TRAM"/>
    <property type="match status" value="1"/>
</dbReference>
<dbReference type="InterPro" id="IPR010280">
    <property type="entry name" value="U5_MeTrfase_fam"/>
</dbReference>
<dbReference type="Pfam" id="PF05958">
    <property type="entry name" value="tRNA_U5-meth_tr"/>
    <property type="match status" value="1"/>
</dbReference>
<dbReference type="PANTHER" id="PTHR11061:SF30">
    <property type="entry name" value="TRNA (URACIL(54)-C(5))-METHYLTRANSFERASE"/>
    <property type="match status" value="1"/>
</dbReference>
<feature type="binding site" evidence="7">
    <location>
        <position position="384"/>
    </location>
    <ligand>
        <name>S-adenosyl-L-methionine</name>
        <dbReference type="ChEBI" id="CHEBI:59789"/>
    </ligand>
</feature>
<gene>
    <name evidence="10" type="ORF">X560_2467</name>
</gene>
<keyword evidence="3 7" id="KW-0808">Transferase</keyword>
<feature type="binding site" evidence="7">
    <location>
        <position position="286"/>
    </location>
    <ligand>
        <name>S-adenosyl-L-methionine</name>
        <dbReference type="ChEBI" id="CHEBI:59789"/>
    </ligand>
</feature>
<dbReference type="Gene3D" id="2.40.50.140">
    <property type="entry name" value="Nucleic acid-binding proteins"/>
    <property type="match status" value="1"/>
</dbReference>
<dbReference type="FunFam" id="2.40.50.140:FF:000097">
    <property type="entry name" value="23S rRNA (uracil(1939)-C(5))-methyltransferase RlmD"/>
    <property type="match status" value="1"/>
</dbReference>
<dbReference type="PANTHER" id="PTHR11061">
    <property type="entry name" value="RNA M5U METHYLTRANSFERASE"/>
    <property type="match status" value="1"/>
</dbReference>
<dbReference type="Gene3D" id="3.40.50.150">
    <property type="entry name" value="Vaccinia Virus protein VP39"/>
    <property type="match status" value="1"/>
</dbReference>
<evidence type="ECO:0000313" key="10">
    <source>
        <dbReference type="EMBL" id="KMT58026.1"/>
    </source>
</evidence>
<evidence type="ECO:0000256" key="6">
    <source>
        <dbReference type="ARBA" id="ARBA00023014"/>
    </source>
</evidence>
<dbReference type="PROSITE" id="PS51687">
    <property type="entry name" value="SAM_MT_RNA_M5U"/>
    <property type="match status" value="1"/>
</dbReference>
<dbReference type="InterPro" id="IPR029063">
    <property type="entry name" value="SAM-dependent_MTases_sf"/>
</dbReference>
<keyword evidence="11" id="KW-1185">Reference proteome</keyword>
<dbReference type="PATRIC" id="fig|1430899.3.peg.2518"/>
<dbReference type="SUPFAM" id="SSF53335">
    <property type="entry name" value="S-adenosyl-L-methionine-dependent methyltransferases"/>
    <property type="match status" value="1"/>
</dbReference>
<dbReference type="InterPro" id="IPR012340">
    <property type="entry name" value="NA-bd_OB-fold"/>
</dbReference>
<keyword evidence="6" id="KW-0411">Iron-sulfur</keyword>
<proteinExistence type="inferred from homology"/>
<dbReference type="FunFam" id="3.40.50.150:FF:000009">
    <property type="entry name" value="23S rRNA (Uracil(1939)-C(5))-methyltransferase RlmD"/>
    <property type="match status" value="1"/>
</dbReference>
<evidence type="ECO:0000256" key="7">
    <source>
        <dbReference type="PROSITE-ProRule" id="PRU01024"/>
    </source>
</evidence>